<dbReference type="GO" id="GO:0005789">
    <property type="term" value="C:endoplasmic reticulum membrane"/>
    <property type="evidence" value="ECO:0007669"/>
    <property type="project" value="InterPro"/>
</dbReference>
<keyword evidence="11" id="KW-1185">Reference proteome</keyword>
<feature type="compositionally biased region" description="Polar residues" evidence="7">
    <location>
        <begin position="150"/>
        <end position="161"/>
    </location>
</feature>
<feature type="coiled-coil region" evidence="6">
    <location>
        <begin position="333"/>
        <end position="374"/>
    </location>
</feature>
<comment type="similarity">
    <text evidence="2">Belongs to the VAMP-associated protein (VAP) (TC 9.B.17) family.</text>
</comment>
<feature type="transmembrane region" description="Helical" evidence="8">
    <location>
        <begin position="388"/>
        <end position="409"/>
    </location>
</feature>
<dbReference type="InterPro" id="IPR008962">
    <property type="entry name" value="PapD-like_sf"/>
</dbReference>
<evidence type="ECO:0000256" key="3">
    <source>
        <dbReference type="ARBA" id="ARBA00022692"/>
    </source>
</evidence>
<dbReference type="Gene3D" id="2.60.40.10">
    <property type="entry name" value="Immunoglobulins"/>
    <property type="match status" value="1"/>
</dbReference>
<dbReference type="EMBL" id="JABFUD020000021">
    <property type="protein sequence ID" value="KAI5063411.1"/>
    <property type="molecule type" value="Genomic_DNA"/>
</dbReference>
<name>A0A9D4U8E7_ADICA</name>
<keyword evidence="6" id="KW-0175">Coiled coil</keyword>
<evidence type="ECO:0000256" key="8">
    <source>
        <dbReference type="SAM" id="Phobius"/>
    </source>
</evidence>
<feature type="region of interest" description="Disordered" evidence="7">
    <location>
        <begin position="299"/>
        <end position="324"/>
    </location>
</feature>
<dbReference type="PANTHER" id="PTHR10809">
    <property type="entry name" value="VESICLE-ASSOCIATED MEMBRANE PROTEIN-ASSOCIATED PROTEIN"/>
    <property type="match status" value="1"/>
</dbReference>
<evidence type="ECO:0000313" key="10">
    <source>
        <dbReference type="EMBL" id="KAI5063411.1"/>
    </source>
</evidence>
<evidence type="ECO:0000259" key="9">
    <source>
        <dbReference type="PROSITE" id="PS50202"/>
    </source>
</evidence>
<feature type="domain" description="MSP" evidence="9">
    <location>
        <begin position="178"/>
        <end position="298"/>
    </location>
</feature>
<evidence type="ECO:0000313" key="11">
    <source>
        <dbReference type="Proteomes" id="UP000886520"/>
    </source>
</evidence>
<evidence type="ECO:0000256" key="6">
    <source>
        <dbReference type="SAM" id="Coils"/>
    </source>
</evidence>
<dbReference type="FunFam" id="2.60.40.10:FF:000813">
    <property type="entry name" value="Vesicle-associated protein 1-1"/>
    <property type="match status" value="1"/>
</dbReference>
<reference evidence="10" key="1">
    <citation type="submission" date="2021-01" db="EMBL/GenBank/DDBJ databases">
        <title>Adiantum capillus-veneris genome.</title>
        <authorList>
            <person name="Fang Y."/>
            <person name="Liao Q."/>
        </authorList>
    </citation>
    <scope>NUCLEOTIDE SEQUENCE</scope>
    <source>
        <strain evidence="10">H3</strain>
        <tissue evidence="10">Leaf</tissue>
    </source>
</reference>
<dbReference type="Proteomes" id="UP000886520">
    <property type="component" value="Chromosome 21"/>
</dbReference>
<dbReference type="PROSITE" id="PS50202">
    <property type="entry name" value="MSP"/>
    <property type="match status" value="1"/>
</dbReference>
<dbReference type="GO" id="GO:0005886">
    <property type="term" value="C:plasma membrane"/>
    <property type="evidence" value="ECO:0007669"/>
    <property type="project" value="TreeGrafter"/>
</dbReference>
<evidence type="ECO:0000256" key="4">
    <source>
        <dbReference type="ARBA" id="ARBA00022989"/>
    </source>
</evidence>
<feature type="region of interest" description="Disordered" evidence="7">
    <location>
        <begin position="145"/>
        <end position="169"/>
    </location>
</feature>
<sequence>MVDDGQRPKEKDKRRDISGGKTSKEGQAELLRHGSEVSREDKVVKQGFTLAGLAGTAWDNFKGRSSLPRASDEGVQAIESADVQWQHNYGSAIAGAKDVCEHIDTSNLYRAIITSSSEDAQWFQAKLDFLICRLRQRRITAPLRLDNFESEPSQKTQPHSQSDFDKVPAKDSAMRTEVLSIQPGELKFPFELRKQISCSVQLVNTTESYVAFKVKTTSPKKYCVRPNTGIVSPGATCDVTVTMQAQRDAPPDMQCKDKFLVQSVILPDEADRKEVTPDAFNKAPGKDVFETKLRVVYVSPPQPPSPVPESSEEGVSPRPSLTLDNGFDIGNDASNWKTQLAEAQSLAARLMDEKETALQRNKQLQDELTSLMTRSAKGVMNSHVKAPLGFSFLFVLIVGLLGILVGFFLHSS</sequence>
<evidence type="ECO:0000256" key="2">
    <source>
        <dbReference type="ARBA" id="ARBA00008932"/>
    </source>
</evidence>
<protein>
    <recommendedName>
        <fullName evidence="9">MSP domain-containing protein</fullName>
    </recommendedName>
</protein>
<evidence type="ECO:0000256" key="1">
    <source>
        <dbReference type="ARBA" id="ARBA00004211"/>
    </source>
</evidence>
<feature type="region of interest" description="Disordered" evidence="7">
    <location>
        <begin position="1"/>
        <end position="38"/>
    </location>
</feature>
<dbReference type="GO" id="GO:0061817">
    <property type="term" value="P:endoplasmic reticulum-plasma membrane tethering"/>
    <property type="evidence" value="ECO:0007669"/>
    <property type="project" value="TreeGrafter"/>
</dbReference>
<dbReference type="Pfam" id="PF00635">
    <property type="entry name" value="Motile_Sperm"/>
    <property type="match status" value="1"/>
</dbReference>
<dbReference type="InterPro" id="IPR000535">
    <property type="entry name" value="MSP_dom"/>
</dbReference>
<dbReference type="AlphaFoldDB" id="A0A9D4U8E7"/>
<evidence type="ECO:0000256" key="5">
    <source>
        <dbReference type="ARBA" id="ARBA00023136"/>
    </source>
</evidence>
<dbReference type="InterPro" id="IPR013783">
    <property type="entry name" value="Ig-like_fold"/>
</dbReference>
<organism evidence="10 11">
    <name type="scientific">Adiantum capillus-veneris</name>
    <name type="common">Maidenhair fern</name>
    <dbReference type="NCBI Taxonomy" id="13818"/>
    <lineage>
        <taxon>Eukaryota</taxon>
        <taxon>Viridiplantae</taxon>
        <taxon>Streptophyta</taxon>
        <taxon>Embryophyta</taxon>
        <taxon>Tracheophyta</taxon>
        <taxon>Polypodiopsida</taxon>
        <taxon>Polypodiidae</taxon>
        <taxon>Polypodiales</taxon>
        <taxon>Pteridineae</taxon>
        <taxon>Pteridaceae</taxon>
        <taxon>Vittarioideae</taxon>
        <taxon>Adiantum</taxon>
    </lineage>
</organism>
<dbReference type="InterPro" id="IPR016763">
    <property type="entry name" value="VAP"/>
</dbReference>
<keyword evidence="3 8" id="KW-0812">Transmembrane</keyword>
<dbReference type="GO" id="GO:0090158">
    <property type="term" value="P:endoplasmic reticulum membrane organization"/>
    <property type="evidence" value="ECO:0007669"/>
    <property type="project" value="TreeGrafter"/>
</dbReference>
<gene>
    <name evidence="10" type="ORF">GOP47_0021958</name>
</gene>
<comment type="subcellular location">
    <subcellularLocation>
        <location evidence="1">Membrane</location>
        <topology evidence="1">Single-pass type IV membrane protein</topology>
    </subcellularLocation>
</comment>
<keyword evidence="5 8" id="KW-0472">Membrane</keyword>
<evidence type="ECO:0000256" key="7">
    <source>
        <dbReference type="SAM" id="MobiDB-lite"/>
    </source>
</evidence>
<comment type="caution">
    <text evidence="10">The sequence shown here is derived from an EMBL/GenBank/DDBJ whole genome shotgun (WGS) entry which is preliminary data.</text>
</comment>
<dbReference type="PANTHER" id="PTHR10809:SF6">
    <property type="entry name" value="AT11025P-RELATED"/>
    <property type="match status" value="1"/>
</dbReference>
<proteinExistence type="inferred from homology"/>
<dbReference type="OrthoDB" id="264603at2759"/>
<accession>A0A9D4U8E7</accession>
<keyword evidence="4 8" id="KW-1133">Transmembrane helix</keyword>
<dbReference type="SUPFAM" id="SSF49354">
    <property type="entry name" value="PapD-like"/>
    <property type="match status" value="1"/>
</dbReference>